<dbReference type="RefSeq" id="WP_208979569.1">
    <property type="nucleotide sequence ID" value="NZ_FOFM01000010.1"/>
</dbReference>
<dbReference type="PATRIC" id="fig|989403.3.peg.3288"/>
<sequence length="362" mass="41177">MTVKPVVSFSDFKQTSKALLLGVAFLVTLPFLSMDKAQARYDFGEKECIPIHMSFLQPWGDEYFPNLRLWRSEFLSHQRLGVDEVVLQWTMWGADLNKEITLPVWVEAAIMGADQAGAKIWFGLRYDPSLIENLKNKGQPYLDARLHETKQIATALKSQMSYAANPSEVFAGWYISDEIDAALLQDNKLRKLLTQYMLETQAILNRILPGPVSISGYTNSTHEPKKLARLWDTLLDNTLVDVLLLQDGLGAKLMEPYSSRKLQRAISAQFKQHGHTVIPVVEIFEIDPRKPDFRTMPTTVGTMKRRLDNARFDPNQPVALFSLSSHILKYDNKHSRDIEEFLSKNAKTCGRSIFRTAVTATQ</sequence>
<evidence type="ECO:0000313" key="3">
    <source>
        <dbReference type="Proteomes" id="UP000076577"/>
    </source>
</evidence>
<dbReference type="Proteomes" id="UP000076577">
    <property type="component" value="Unassembled WGS sequence"/>
</dbReference>
<dbReference type="Gene3D" id="3.20.20.80">
    <property type="entry name" value="Glycosidases"/>
    <property type="match status" value="1"/>
</dbReference>
<organism evidence="2 3">
    <name type="scientific">Pseudovibrio axinellae</name>
    <dbReference type="NCBI Taxonomy" id="989403"/>
    <lineage>
        <taxon>Bacteria</taxon>
        <taxon>Pseudomonadati</taxon>
        <taxon>Pseudomonadota</taxon>
        <taxon>Alphaproteobacteria</taxon>
        <taxon>Hyphomicrobiales</taxon>
        <taxon>Stappiaceae</taxon>
        <taxon>Pseudovibrio</taxon>
    </lineage>
</organism>
<name>A0A165XIF1_9HYPH</name>
<accession>A0A165XIF1</accession>
<dbReference type="EMBL" id="LMCB01000030">
    <property type="protein sequence ID" value="KZL17732.1"/>
    <property type="molecule type" value="Genomic_DNA"/>
</dbReference>
<protein>
    <recommendedName>
        <fullName evidence="1">DUF4434 domain-containing protein</fullName>
    </recommendedName>
</protein>
<evidence type="ECO:0000313" key="2">
    <source>
        <dbReference type="EMBL" id="KZL17732.1"/>
    </source>
</evidence>
<dbReference type="Pfam" id="PF14488">
    <property type="entry name" value="DUF4434"/>
    <property type="match status" value="1"/>
</dbReference>
<feature type="domain" description="DUF4434" evidence="1">
    <location>
        <begin position="54"/>
        <end position="307"/>
    </location>
</feature>
<gene>
    <name evidence="2" type="ORF">PsAD2_03070</name>
</gene>
<keyword evidence="3" id="KW-1185">Reference proteome</keyword>
<proteinExistence type="predicted"/>
<dbReference type="InterPro" id="IPR027849">
    <property type="entry name" value="DUF4434"/>
</dbReference>
<evidence type="ECO:0000259" key="1">
    <source>
        <dbReference type="Pfam" id="PF14488"/>
    </source>
</evidence>
<dbReference type="STRING" id="989403.SAMN05421798_11011"/>
<comment type="caution">
    <text evidence="2">The sequence shown here is derived from an EMBL/GenBank/DDBJ whole genome shotgun (WGS) entry which is preliminary data.</text>
</comment>
<reference evidence="2 3" key="1">
    <citation type="journal article" date="2016" name="Front. Microbiol.">
        <title>Comparative Genomic Analysis Reveals a Diverse Repertoire of Genes Involved in Prokaryote-Eukaryote Interactions within the Pseudovibrio Genus.</title>
        <authorList>
            <person name="Romano S."/>
            <person name="Fernandez-Guerra A."/>
            <person name="Reen F.J."/>
            <person name="Glockner F.O."/>
            <person name="Crowley S.P."/>
            <person name="O'Sullivan O."/>
            <person name="Cotter P.D."/>
            <person name="Adams C."/>
            <person name="Dobson A.D."/>
            <person name="O'Gara F."/>
        </authorList>
    </citation>
    <scope>NUCLEOTIDE SEQUENCE [LARGE SCALE GENOMIC DNA]</scope>
    <source>
        <strain evidence="2 3">Ad2</strain>
    </source>
</reference>
<dbReference type="AlphaFoldDB" id="A0A165XIF1"/>